<proteinExistence type="inferred from homology"/>
<dbReference type="GO" id="GO:0015935">
    <property type="term" value="C:small ribosomal subunit"/>
    <property type="evidence" value="ECO:0007669"/>
    <property type="project" value="TreeGrafter"/>
</dbReference>
<comment type="caution">
    <text evidence="4">The sequence shown here is derived from an EMBL/GenBank/DDBJ whole genome shotgun (WGS) entry which is preliminary data.</text>
</comment>
<dbReference type="GO" id="GO:0006412">
    <property type="term" value="P:translation"/>
    <property type="evidence" value="ECO:0007669"/>
    <property type="project" value="UniProtKB-UniRule"/>
</dbReference>
<dbReference type="InterPro" id="IPR000307">
    <property type="entry name" value="Ribosomal_bS16"/>
</dbReference>
<dbReference type="InterPro" id="IPR023803">
    <property type="entry name" value="Ribosomal_bS16_dom_sf"/>
</dbReference>
<organism evidence="4 5">
    <name type="scientific">Cerasicoccus arenae</name>
    <dbReference type="NCBI Taxonomy" id="424488"/>
    <lineage>
        <taxon>Bacteria</taxon>
        <taxon>Pseudomonadati</taxon>
        <taxon>Verrucomicrobiota</taxon>
        <taxon>Opitutia</taxon>
        <taxon>Puniceicoccales</taxon>
        <taxon>Cerasicoccaceae</taxon>
        <taxon>Cerasicoccus</taxon>
    </lineage>
</organism>
<dbReference type="RefSeq" id="WP_189513985.1">
    <property type="nucleotide sequence ID" value="NZ_BMXG01000009.1"/>
</dbReference>
<keyword evidence="1 3" id="KW-0689">Ribosomal protein</keyword>
<dbReference type="EMBL" id="BMXG01000009">
    <property type="protein sequence ID" value="GHC00995.1"/>
    <property type="molecule type" value="Genomic_DNA"/>
</dbReference>
<dbReference type="Gene3D" id="3.30.1320.10">
    <property type="match status" value="1"/>
</dbReference>
<evidence type="ECO:0000313" key="5">
    <source>
        <dbReference type="Proteomes" id="UP000642829"/>
    </source>
</evidence>
<accession>A0A8J3DFM2</accession>
<dbReference type="Proteomes" id="UP000642829">
    <property type="component" value="Unassembled WGS sequence"/>
</dbReference>
<dbReference type="AlphaFoldDB" id="A0A8J3DFM2"/>
<evidence type="ECO:0000256" key="1">
    <source>
        <dbReference type="ARBA" id="ARBA00022980"/>
    </source>
</evidence>
<evidence type="ECO:0000256" key="3">
    <source>
        <dbReference type="HAMAP-Rule" id="MF_00385"/>
    </source>
</evidence>
<dbReference type="GO" id="GO:0005737">
    <property type="term" value="C:cytoplasm"/>
    <property type="evidence" value="ECO:0007669"/>
    <property type="project" value="UniProtKB-ARBA"/>
</dbReference>
<sequence length="94" mass="10540">MALKIRLQRHGSTHNPVYRIVVAESSNRRDGRHNEVLGSYNPRARGKDTELSINLERVDYWVSVGAKPTDTTRTLINRARRAETAAPVEATAEA</sequence>
<reference evidence="4" key="2">
    <citation type="submission" date="2020-09" db="EMBL/GenBank/DDBJ databases">
        <authorList>
            <person name="Sun Q."/>
            <person name="Kim S."/>
        </authorList>
    </citation>
    <scope>NUCLEOTIDE SEQUENCE</scope>
    <source>
        <strain evidence="4">KCTC 12870</strain>
    </source>
</reference>
<dbReference type="PANTHER" id="PTHR12919">
    <property type="entry name" value="30S RIBOSOMAL PROTEIN S16"/>
    <property type="match status" value="1"/>
</dbReference>
<keyword evidence="2 3" id="KW-0687">Ribonucleoprotein</keyword>
<evidence type="ECO:0000256" key="2">
    <source>
        <dbReference type="ARBA" id="ARBA00023274"/>
    </source>
</evidence>
<gene>
    <name evidence="3 4" type="primary">rpsP</name>
    <name evidence="4" type="ORF">GCM10007047_16720</name>
</gene>
<evidence type="ECO:0000313" key="4">
    <source>
        <dbReference type="EMBL" id="GHC00995.1"/>
    </source>
</evidence>
<dbReference type="GO" id="GO:0003735">
    <property type="term" value="F:structural constituent of ribosome"/>
    <property type="evidence" value="ECO:0007669"/>
    <property type="project" value="InterPro"/>
</dbReference>
<protein>
    <recommendedName>
        <fullName evidence="3">Small ribosomal subunit protein bS16</fullName>
    </recommendedName>
</protein>
<comment type="similarity">
    <text evidence="3">Belongs to the bacterial ribosomal protein bS16 family.</text>
</comment>
<keyword evidence="5" id="KW-1185">Reference proteome</keyword>
<reference evidence="4" key="1">
    <citation type="journal article" date="2014" name="Int. J. Syst. Evol. Microbiol.">
        <title>Complete genome sequence of Corynebacterium casei LMG S-19264T (=DSM 44701T), isolated from a smear-ripened cheese.</title>
        <authorList>
            <consortium name="US DOE Joint Genome Institute (JGI-PGF)"/>
            <person name="Walter F."/>
            <person name="Albersmeier A."/>
            <person name="Kalinowski J."/>
            <person name="Ruckert C."/>
        </authorList>
    </citation>
    <scope>NUCLEOTIDE SEQUENCE</scope>
    <source>
        <strain evidence="4">KCTC 12870</strain>
    </source>
</reference>
<dbReference type="Pfam" id="PF00886">
    <property type="entry name" value="Ribosomal_S16"/>
    <property type="match status" value="1"/>
</dbReference>
<name>A0A8J3DFM2_9BACT</name>
<dbReference type="HAMAP" id="MF_00385">
    <property type="entry name" value="Ribosomal_bS16"/>
    <property type="match status" value="1"/>
</dbReference>
<dbReference type="SUPFAM" id="SSF54565">
    <property type="entry name" value="Ribosomal protein S16"/>
    <property type="match status" value="1"/>
</dbReference>
<dbReference type="NCBIfam" id="TIGR00002">
    <property type="entry name" value="S16"/>
    <property type="match status" value="1"/>
</dbReference>
<dbReference type="PANTHER" id="PTHR12919:SF20">
    <property type="entry name" value="SMALL RIBOSOMAL SUBUNIT PROTEIN BS16M"/>
    <property type="match status" value="1"/>
</dbReference>